<name>A0A240EMZ7_9VIBR</name>
<dbReference type="InterPro" id="IPR007807">
    <property type="entry name" value="TcmA/NAT10_helicase"/>
</dbReference>
<dbReference type="GO" id="GO:0051391">
    <property type="term" value="P:tRNA acetylation"/>
    <property type="evidence" value="ECO:0007669"/>
    <property type="project" value="UniProtKB-UniRule"/>
</dbReference>
<dbReference type="Gene3D" id="3.40.50.11040">
    <property type="match status" value="1"/>
</dbReference>
<keyword evidence="3 9" id="KW-0808">Transferase</keyword>
<dbReference type="GO" id="GO:1990883">
    <property type="term" value="F:18S rRNA cytidine N-acetyltransferase activity"/>
    <property type="evidence" value="ECO:0007669"/>
    <property type="project" value="TreeGrafter"/>
</dbReference>
<dbReference type="HAMAP" id="MF_01886">
    <property type="entry name" value="tRNA_acetyltr_TmcA"/>
    <property type="match status" value="1"/>
</dbReference>
<sequence length="678" mass="75087">MTAILSSQLHLLEHQHAIAIARFQRGAVVLDGSLAWQNELIEQFAARFPIGSAFQLGGEPYGFLETIPSKQGKCLLGREVNLLVVTLTQDFDANSFNAALGALVGGGVLLLLCNDTKFHPWLERHLSLLPKLNQASHQLVNDQSYWQPHPDYLENNDIYAEQNSAIDAIERVLTGRRKRPLVITADRGRGKSSALGLAAARIARSRCCRILITAPSKAAVQPVFDFSQVDQDSLSCIEFISPDELISAMPNCDLLFVDEAAAIPVPLLKTIVAHYHRLVISSTVHGYEGCGRGFSLKFLPWLQAERKGMKLHHMQQPIRWAQNDALETWCAGAFLLQAELTPIAHQIALEPFESSRWSFSRVVTQEDGINEPVLSEAFALLVNAHYQTSPNDLMLLLTSKTMSLYTMNYDGQIVGSVLVNREGELSSEVVERVQLGQARPPGNLAAVELANHLALSEPATQRCGRVMRIAVHPLLQSTGIGSEMLRRLKHQLSAQLDYLATSFGVTEELFGFWQNSEFAPLKLGSTKDKASGTYSLTLAVSTSDNSQEWLALAKQQFSRNLISQLRTVNQDIHPMLAWMLFSTSIAKESGAIPSKLVTLYIRGGNSLVSSRSDLFEFITSLAKFSIDIDSPIVTAVVLQEWTWEQVVEQFSLVGRKQAEAQFRGELSLLMERLQCKLA</sequence>
<dbReference type="InterPro" id="IPR032672">
    <property type="entry name" value="TmcA/NAT10/Kre33"/>
</dbReference>
<evidence type="ECO:0000259" key="10">
    <source>
        <dbReference type="Pfam" id="PF05127"/>
    </source>
</evidence>
<dbReference type="Pfam" id="PF13718">
    <property type="entry name" value="GNAT_acetyltr_2"/>
    <property type="match status" value="1"/>
</dbReference>
<dbReference type="InterPro" id="IPR024914">
    <property type="entry name" value="tRNA_acetyltr_TmcA"/>
</dbReference>
<evidence type="ECO:0000313" key="13">
    <source>
        <dbReference type="EMBL" id="SNX49539.1"/>
    </source>
</evidence>
<gene>
    <name evidence="9 13" type="primary">tmcA</name>
    <name evidence="13" type="ORF">VTH8203_03187</name>
</gene>
<dbReference type="InterPro" id="IPR000182">
    <property type="entry name" value="GNAT_dom"/>
</dbReference>
<dbReference type="GO" id="GO:0051392">
    <property type="term" value="F:tRNA cytidine N4-acetyltransferase activity"/>
    <property type="evidence" value="ECO:0007669"/>
    <property type="project" value="UniProtKB-UniRule"/>
</dbReference>
<keyword evidence="8 9" id="KW-0012">Acyltransferase</keyword>
<evidence type="ECO:0000259" key="12">
    <source>
        <dbReference type="Pfam" id="PF13718"/>
    </source>
</evidence>
<dbReference type="GO" id="GO:1904812">
    <property type="term" value="P:rRNA acetylation involved in maturation of SSU-rRNA"/>
    <property type="evidence" value="ECO:0007669"/>
    <property type="project" value="TreeGrafter"/>
</dbReference>
<dbReference type="AlphaFoldDB" id="A0A240EMZ7"/>
<dbReference type="Gene3D" id="3.40.50.300">
    <property type="entry name" value="P-loop containing nucleotide triphosphate hydrolases"/>
    <property type="match status" value="1"/>
</dbReference>
<feature type="binding site" evidence="9">
    <location>
        <position position="162"/>
    </location>
    <ligand>
        <name>ATP</name>
        <dbReference type="ChEBI" id="CHEBI:30616"/>
    </ligand>
</feature>
<dbReference type="RefSeq" id="WP_096994584.1">
    <property type="nucleotide sequence ID" value="NZ_JBHSII010000011.1"/>
</dbReference>
<evidence type="ECO:0000256" key="5">
    <source>
        <dbReference type="ARBA" id="ARBA00022741"/>
    </source>
</evidence>
<evidence type="ECO:0000313" key="14">
    <source>
        <dbReference type="Proteomes" id="UP000219336"/>
    </source>
</evidence>
<comment type="function">
    <text evidence="9">Catalyzes the formation of N(4)-acetylcytidine (ac(4)C) at the wobble position of tRNA(Met), by using acetyl-CoA as an acetyl donor and ATP (or GTP).</text>
</comment>
<feature type="binding site" evidence="9">
    <location>
        <begin position="469"/>
        <end position="471"/>
    </location>
    <ligand>
        <name>acetyl-CoA</name>
        <dbReference type="ChEBI" id="CHEBI:57288"/>
    </ligand>
</feature>
<dbReference type="SUPFAM" id="SSF52540">
    <property type="entry name" value="P-loop containing nucleoside triphosphate hydrolases"/>
    <property type="match status" value="1"/>
</dbReference>
<dbReference type="InterPro" id="IPR013562">
    <property type="entry name" value="TmcA/NAT10_N"/>
</dbReference>
<reference evidence="14" key="1">
    <citation type="submission" date="2016-06" db="EMBL/GenBank/DDBJ databases">
        <authorList>
            <person name="Rodrigo-Torres L."/>
            <person name="Arahal R.D."/>
            <person name="Lucena T."/>
        </authorList>
    </citation>
    <scope>NUCLEOTIDE SEQUENCE [LARGE SCALE GENOMIC DNA]</scope>
    <source>
        <strain evidence="14">CECT8203</strain>
    </source>
</reference>
<comment type="similarity">
    <text evidence="9">Belongs to the TmcA family.</text>
</comment>
<evidence type="ECO:0000256" key="8">
    <source>
        <dbReference type="ARBA" id="ARBA00023315"/>
    </source>
</evidence>
<dbReference type="PANTHER" id="PTHR10925">
    <property type="entry name" value="N-ACETYLTRANSFERASE 10"/>
    <property type="match status" value="1"/>
</dbReference>
<dbReference type="EC" id="2.3.1.193" evidence="9"/>
<keyword evidence="4 9" id="KW-0819">tRNA processing</keyword>
<feature type="domain" description="TcmA/NAT10 helicase" evidence="10">
    <location>
        <begin position="182"/>
        <end position="337"/>
    </location>
</feature>
<keyword evidence="6 9" id="KW-0067">ATP-binding</keyword>
<feature type="domain" description="TmcA/NAT10 N-terminal" evidence="11">
    <location>
        <begin position="7"/>
        <end position="120"/>
    </location>
</feature>
<comment type="subcellular location">
    <subcellularLocation>
        <location evidence="9">Cytoplasm</location>
    </subcellularLocation>
</comment>
<evidence type="ECO:0000256" key="3">
    <source>
        <dbReference type="ARBA" id="ARBA00022679"/>
    </source>
</evidence>
<keyword evidence="7 9" id="KW-0694">RNA-binding</keyword>
<evidence type="ECO:0000256" key="4">
    <source>
        <dbReference type="ARBA" id="ARBA00022694"/>
    </source>
</evidence>
<dbReference type="EMBL" id="OANU01000064">
    <property type="protein sequence ID" value="SNX49539.1"/>
    <property type="molecule type" value="Genomic_DNA"/>
</dbReference>
<protein>
    <recommendedName>
        <fullName evidence="9">tRNA(Met) cytidine acetyltransferase TmcA</fullName>
        <ecNumber evidence="9">2.3.1.193</ecNumber>
    </recommendedName>
</protein>
<feature type="binding site" evidence="9">
    <location>
        <position position="508"/>
    </location>
    <ligand>
        <name>acetyl-CoA</name>
        <dbReference type="ChEBI" id="CHEBI:57288"/>
    </ligand>
</feature>
<dbReference type="Proteomes" id="UP000219336">
    <property type="component" value="Unassembled WGS sequence"/>
</dbReference>
<feature type="domain" description="N-acetyltransferase" evidence="12">
    <location>
        <begin position="378"/>
        <end position="492"/>
    </location>
</feature>
<comment type="catalytic activity">
    <reaction evidence="9">
        <text>cytidine(34) in elongator tRNA(Met) + acetyl-CoA + ATP + H2O = N(4)-acetylcytidine(34) in elongator tRNA(Met) + ADP + phosphate + CoA + H(+)</text>
        <dbReference type="Rhea" id="RHEA:43788"/>
        <dbReference type="Rhea" id="RHEA-COMP:10693"/>
        <dbReference type="Rhea" id="RHEA-COMP:10694"/>
        <dbReference type="ChEBI" id="CHEBI:15377"/>
        <dbReference type="ChEBI" id="CHEBI:15378"/>
        <dbReference type="ChEBI" id="CHEBI:30616"/>
        <dbReference type="ChEBI" id="CHEBI:43474"/>
        <dbReference type="ChEBI" id="CHEBI:57287"/>
        <dbReference type="ChEBI" id="CHEBI:57288"/>
        <dbReference type="ChEBI" id="CHEBI:74900"/>
        <dbReference type="ChEBI" id="CHEBI:82748"/>
        <dbReference type="ChEBI" id="CHEBI:456216"/>
        <dbReference type="EC" id="2.3.1.193"/>
    </reaction>
</comment>
<comment type="caution">
    <text evidence="9">Lacks conserved residue(s) required for the propagation of feature annotation.</text>
</comment>
<dbReference type="Pfam" id="PF08351">
    <property type="entry name" value="TmcA_N"/>
    <property type="match status" value="1"/>
</dbReference>
<dbReference type="Gene3D" id="3.40.630.30">
    <property type="match status" value="1"/>
</dbReference>
<dbReference type="GO" id="GO:0005524">
    <property type="term" value="F:ATP binding"/>
    <property type="evidence" value="ECO:0007669"/>
    <property type="project" value="UniProtKB-UniRule"/>
</dbReference>
<dbReference type="Pfam" id="PF05127">
    <property type="entry name" value="NAT10_TcmA_helicase"/>
    <property type="match status" value="1"/>
</dbReference>
<evidence type="ECO:0000256" key="6">
    <source>
        <dbReference type="ARBA" id="ARBA00022840"/>
    </source>
</evidence>
<evidence type="ECO:0000256" key="1">
    <source>
        <dbReference type="ARBA" id="ARBA00022490"/>
    </source>
</evidence>
<dbReference type="PANTHER" id="PTHR10925:SF5">
    <property type="entry name" value="RNA CYTIDINE ACETYLTRANSFERASE"/>
    <property type="match status" value="1"/>
</dbReference>
<keyword evidence="5 9" id="KW-0547">Nucleotide-binding</keyword>
<dbReference type="GO" id="GO:0000049">
    <property type="term" value="F:tRNA binding"/>
    <property type="evidence" value="ECO:0007669"/>
    <property type="project" value="UniProtKB-UniRule"/>
</dbReference>
<keyword evidence="14" id="KW-1185">Reference proteome</keyword>
<dbReference type="OrthoDB" id="5578851at2"/>
<dbReference type="SUPFAM" id="SSF55729">
    <property type="entry name" value="Acyl-CoA N-acyltransferases (Nat)"/>
    <property type="match status" value="1"/>
</dbReference>
<keyword evidence="1 9" id="KW-0963">Cytoplasm</keyword>
<evidence type="ECO:0000256" key="2">
    <source>
        <dbReference type="ARBA" id="ARBA00022555"/>
    </source>
</evidence>
<dbReference type="GO" id="GO:0005737">
    <property type="term" value="C:cytoplasm"/>
    <property type="evidence" value="ECO:0007669"/>
    <property type="project" value="UniProtKB-SubCell"/>
</dbReference>
<proteinExistence type="inferred from homology"/>
<accession>A0A240EMZ7</accession>
<feature type="binding site" evidence="9">
    <location>
        <position position="319"/>
    </location>
    <ligand>
        <name>ATP</name>
        <dbReference type="ChEBI" id="CHEBI:30616"/>
    </ligand>
</feature>
<dbReference type="GO" id="GO:0002101">
    <property type="term" value="P:tRNA wobble cytosine modification"/>
    <property type="evidence" value="ECO:0007669"/>
    <property type="project" value="UniProtKB-UniRule"/>
</dbReference>
<evidence type="ECO:0000256" key="9">
    <source>
        <dbReference type="HAMAP-Rule" id="MF_01886"/>
    </source>
</evidence>
<keyword evidence="2 9" id="KW-0820">tRNA-binding</keyword>
<dbReference type="InterPro" id="IPR027417">
    <property type="entry name" value="P-loop_NTPase"/>
</dbReference>
<evidence type="ECO:0000256" key="7">
    <source>
        <dbReference type="ARBA" id="ARBA00022884"/>
    </source>
</evidence>
<organism evidence="13 14">
    <name type="scientific">Vibrio thalassae</name>
    <dbReference type="NCBI Taxonomy" id="1243014"/>
    <lineage>
        <taxon>Bacteria</taxon>
        <taxon>Pseudomonadati</taxon>
        <taxon>Pseudomonadota</taxon>
        <taxon>Gammaproteobacteria</taxon>
        <taxon>Vibrionales</taxon>
        <taxon>Vibrionaceae</taxon>
        <taxon>Vibrio</taxon>
    </lineage>
</organism>
<dbReference type="InterPro" id="IPR016181">
    <property type="entry name" value="Acyl_CoA_acyltransferase"/>
</dbReference>
<evidence type="ECO:0000259" key="11">
    <source>
        <dbReference type="Pfam" id="PF08351"/>
    </source>
</evidence>